<evidence type="ECO:0000259" key="8">
    <source>
        <dbReference type="PROSITE" id="PS50115"/>
    </source>
</evidence>
<evidence type="ECO:0000256" key="7">
    <source>
        <dbReference type="SAM" id="MobiDB-lite"/>
    </source>
</evidence>
<dbReference type="PRINTS" id="PR00405">
    <property type="entry name" value="REVINTRACTNG"/>
</dbReference>
<dbReference type="PROSITE" id="PS50115">
    <property type="entry name" value="ARFGAP"/>
    <property type="match status" value="1"/>
</dbReference>
<accession>A0A1R1PL21</accession>
<evidence type="ECO:0000313" key="9">
    <source>
        <dbReference type="EMBL" id="OMH81572.1"/>
    </source>
</evidence>
<protein>
    <submittedName>
        <fullName evidence="9">Putative ADP-ribosylation factor GTPase-activating protein AGD9</fullName>
    </submittedName>
</protein>
<keyword evidence="10" id="KW-1185">Reference proteome</keyword>
<feature type="region of interest" description="Disordered" evidence="7">
    <location>
        <begin position="267"/>
        <end position="312"/>
    </location>
</feature>
<dbReference type="InterPro" id="IPR037278">
    <property type="entry name" value="ARFGAP/RecO"/>
</dbReference>
<evidence type="ECO:0000256" key="3">
    <source>
        <dbReference type="ARBA" id="ARBA00022771"/>
    </source>
</evidence>
<dbReference type="SMART" id="SM00105">
    <property type="entry name" value="ArfGap"/>
    <property type="match status" value="1"/>
</dbReference>
<gene>
    <name evidence="9" type="ORF">AX774_g4963</name>
</gene>
<dbReference type="EMBL" id="LSSK01000866">
    <property type="protein sequence ID" value="OMH81572.1"/>
    <property type="molecule type" value="Genomic_DNA"/>
</dbReference>
<organism evidence="9 10">
    <name type="scientific">Zancudomyces culisetae</name>
    <name type="common">Gut fungus</name>
    <name type="synonym">Smittium culisetae</name>
    <dbReference type="NCBI Taxonomy" id="1213189"/>
    <lineage>
        <taxon>Eukaryota</taxon>
        <taxon>Fungi</taxon>
        <taxon>Fungi incertae sedis</taxon>
        <taxon>Zoopagomycota</taxon>
        <taxon>Kickxellomycotina</taxon>
        <taxon>Harpellomycetes</taxon>
        <taxon>Harpellales</taxon>
        <taxon>Legeriomycetaceae</taxon>
        <taxon>Zancudomyces</taxon>
    </lineage>
</organism>
<keyword evidence="1" id="KW-0343">GTPase activation</keyword>
<evidence type="ECO:0000256" key="4">
    <source>
        <dbReference type="ARBA" id="ARBA00022833"/>
    </source>
</evidence>
<name>A0A1R1PL21_ZANCU</name>
<evidence type="ECO:0000256" key="5">
    <source>
        <dbReference type="PROSITE-ProRule" id="PRU00288"/>
    </source>
</evidence>
<evidence type="ECO:0000256" key="1">
    <source>
        <dbReference type="ARBA" id="ARBA00022468"/>
    </source>
</evidence>
<dbReference type="InterPro" id="IPR038508">
    <property type="entry name" value="ArfGAP_dom_sf"/>
</dbReference>
<keyword evidence="3 5" id="KW-0863">Zinc-finger</keyword>
<evidence type="ECO:0000256" key="2">
    <source>
        <dbReference type="ARBA" id="ARBA00022723"/>
    </source>
</evidence>
<reference evidence="10" key="1">
    <citation type="submission" date="2017-01" db="EMBL/GenBank/DDBJ databases">
        <authorList>
            <person name="Wang Y."/>
            <person name="White M."/>
            <person name="Kvist S."/>
            <person name="Moncalvo J.-M."/>
        </authorList>
    </citation>
    <scope>NUCLEOTIDE SEQUENCE [LARGE SCALE GENOMIC DNA]</scope>
    <source>
        <strain evidence="10">COL-18-3</strain>
    </source>
</reference>
<feature type="coiled-coil region" evidence="6">
    <location>
        <begin position="233"/>
        <end position="260"/>
    </location>
</feature>
<dbReference type="AlphaFoldDB" id="A0A1R1PL21"/>
<comment type="caution">
    <text evidence="9">The sequence shown here is derived from an EMBL/GenBank/DDBJ whole genome shotgun (WGS) entry which is preliminary data.</text>
</comment>
<dbReference type="OrthoDB" id="983479at2759"/>
<keyword evidence="6" id="KW-0175">Coiled coil</keyword>
<feature type="region of interest" description="Disordered" evidence="7">
    <location>
        <begin position="140"/>
        <end position="163"/>
    </location>
</feature>
<dbReference type="GO" id="GO:0008270">
    <property type="term" value="F:zinc ion binding"/>
    <property type="evidence" value="ECO:0007669"/>
    <property type="project" value="UniProtKB-KW"/>
</dbReference>
<evidence type="ECO:0000256" key="6">
    <source>
        <dbReference type="SAM" id="Coils"/>
    </source>
</evidence>
<dbReference type="GO" id="GO:0000139">
    <property type="term" value="C:Golgi membrane"/>
    <property type="evidence" value="ECO:0007669"/>
    <property type="project" value="GOC"/>
</dbReference>
<dbReference type="Proteomes" id="UP000188320">
    <property type="component" value="Unassembled WGS sequence"/>
</dbReference>
<dbReference type="CDD" id="cd08831">
    <property type="entry name" value="ArfGap_ArfGap2_3_like"/>
    <property type="match status" value="1"/>
</dbReference>
<keyword evidence="4" id="KW-0862">Zinc</keyword>
<dbReference type="SUPFAM" id="SSF57863">
    <property type="entry name" value="ArfGap/RecO-like zinc finger"/>
    <property type="match status" value="1"/>
</dbReference>
<feature type="compositionally biased region" description="Polar residues" evidence="7">
    <location>
        <begin position="284"/>
        <end position="301"/>
    </location>
</feature>
<sequence length="467" mass="51481">MTTSAEYSKEETRTELRALRRKVENQSCFDCGKRAPDWASVTFGIYLCLGCSAVHRNLGVHISFIRSTELDSWTKEQLNTMKVGGNGKAKAFWISHGCGDYIQNNTGTAGSDKNVERKYTCRAALQYKIHLKKLVGELAAGEPEAQSSPNSEKTHGSEGSEQINKIQIETTSNTYESMNVDVVSKSENVPKEQIQPKILAPKLETPIISMKKTSRIGATGTKSGAKKKLGGAVRLATTQIQNFEEISARAEAEALAEKKQKETLQAFDYESNRLDESKKESENQESPQRYVANNQLSSRLTYNPEVSGDTAMNNNAQRDAERLGMAFGGLGFGTTMVKPASNIKVESVPISPINKNHNTKQADKNIEESTHSKFTNAKSISSAQFFGYNNSDIDSSNTSSISNRPSVNRGSGWGRDIFGSDLDIEELGVNAVDKIKLLLDSSDAENLRRVWNEGSEKVAEYLDSLRY</sequence>
<dbReference type="Pfam" id="PF01412">
    <property type="entry name" value="ArfGap"/>
    <property type="match status" value="1"/>
</dbReference>
<dbReference type="Gene3D" id="1.10.220.150">
    <property type="entry name" value="Arf GTPase activating protein"/>
    <property type="match status" value="1"/>
</dbReference>
<keyword evidence="2" id="KW-0479">Metal-binding</keyword>
<dbReference type="GO" id="GO:0048205">
    <property type="term" value="P:COPI coating of Golgi vesicle"/>
    <property type="evidence" value="ECO:0007669"/>
    <property type="project" value="TreeGrafter"/>
</dbReference>
<proteinExistence type="predicted"/>
<feature type="domain" description="Arf-GAP" evidence="8">
    <location>
        <begin position="13"/>
        <end position="93"/>
    </location>
</feature>
<feature type="compositionally biased region" description="Basic and acidic residues" evidence="7">
    <location>
        <begin position="270"/>
        <end position="282"/>
    </location>
</feature>
<dbReference type="InterPro" id="IPR001164">
    <property type="entry name" value="ArfGAP_dom"/>
</dbReference>
<dbReference type="PANTHER" id="PTHR45686:SF4">
    <property type="entry name" value="ADP-RIBOSYLATION FACTOR GTPASE ACTIVATING PROTEIN 3, ISOFORM H"/>
    <property type="match status" value="1"/>
</dbReference>
<dbReference type="PANTHER" id="PTHR45686">
    <property type="entry name" value="ADP-RIBOSYLATION FACTOR GTPASE ACTIVATING PROTEIN 3, ISOFORM H-RELATED"/>
    <property type="match status" value="1"/>
</dbReference>
<dbReference type="GO" id="GO:0005096">
    <property type="term" value="F:GTPase activator activity"/>
    <property type="evidence" value="ECO:0007669"/>
    <property type="project" value="UniProtKB-KW"/>
</dbReference>
<evidence type="ECO:0000313" key="10">
    <source>
        <dbReference type="Proteomes" id="UP000188320"/>
    </source>
</evidence>